<dbReference type="SMART" id="SM00345">
    <property type="entry name" value="HTH_GNTR"/>
    <property type="match status" value="1"/>
</dbReference>
<evidence type="ECO:0000256" key="2">
    <source>
        <dbReference type="ARBA" id="ARBA00023125"/>
    </source>
</evidence>
<dbReference type="SUPFAM" id="SSF48008">
    <property type="entry name" value="GntR ligand-binding domain-like"/>
    <property type="match status" value="1"/>
</dbReference>
<dbReference type="PANTHER" id="PTHR43537:SF53">
    <property type="entry name" value="HTH-TYPE TRANSCRIPTIONAL REPRESSOR NANR"/>
    <property type="match status" value="1"/>
</dbReference>
<keyword evidence="2" id="KW-0238">DNA-binding</keyword>
<feature type="domain" description="HTH gntR-type" evidence="4">
    <location>
        <begin position="8"/>
        <end position="75"/>
    </location>
</feature>
<dbReference type="Pfam" id="PF07729">
    <property type="entry name" value="FCD"/>
    <property type="match status" value="1"/>
</dbReference>
<dbReference type="EMBL" id="JAAOMP010000130">
    <property type="protein sequence ID" value="MBU2760892.1"/>
    <property type="molecule type" value="Genomic_DNA"/>
</dbReference>
<reference evidence="5 6" key="1">
    <citation type="journal article" date="2021" name="ISME J.">
        <title>Genomic evolution of the class Acidithiobacillia: deep-branching Proteobacteria living in extreme acidic conditions.</title>
        <authorList>
            <person name="Moya-Beltran A."/>
            <person name="Beard S."/>
            <person name="Rojas-Villalobos C."/>
            <person name="Issotta F."/>
            <person name="Gallardo Y."/>
            <person name="Ulloa R."/>
            <person name="Giaveno A."/>
            <person name="Degli Esposti M."/>
            <person name="Johnson D.B."/>
            <person name="Quatrini R."/>
        </authorList>
    </citation>
    <scope>NUCLEOTIDE SEQUENCE [LARGE SCALE GENOMIC DNA]</scope>
    <source>
        <strain evidence="5 6">RW2</strain>
    </source>
</reference>
<keyword evidence="1" id="KW-0805">Transcription regulation</keyword>
<name>A0ABS6A085_9PROT</name>
<dbReference type="PROSITE" id="PS50949">
    <property type="entry name" value="HTH_GNTR"/>
    <property type="match status" value="1"/>
</dbReference>
<gene>
    <name evidence="5" type="ORF">HAP95_12165</name>
</gene>
<dbReference type="SMART" id="SM00895">
    <property type="entry name" value="FCD"/>
    <property type="match status" value="1"/>
</dbReference>
<dbReference type="Proteomes" id="UP000755654">
    <property type="component" value="Unassembled WGS sequence"/>
</dbReference>
<comment type="caution">
    <text evidence="5">The sequence shown here is derived from an EMBL/GenBank/DDBJ whole genome shotgun (WGS) entry which is preliminary data.</text>
</comment>
<sequence length="230" mass="26485">MINLAEKKFNSMQVYKKLLDVITENVLTPNYRLQEQKLAITFNVSRTVIREALFRLSNEKIIRLEKNKGARVYCPDIKESKEVFHARKLLECSSLEESIKKINNADIDKLISICSNEKASLKRVNNRESIRYSVEFHSLLVYIAGNDVIYNLVKELAARTSLIISAYGTPYGAGCSCGNHEELIEIIKDRDVASAKKWLAKHFDQIQSSLHLDRKFEHNDDFSKIFEINT</sequence>
<dbReference type="SUPFAM" id="SSF46785">
    <property type="entry name" value="Winged helix' DNA-binding domain"/>
    <property type="match status" value="1"/>
</dbReference>
<dbReference type="Gene3D" id="1.10.10.10">
    <property type="entry name" value="Winged helix-like DNA-binding domain superfamily/Winged helix DNA-binding domain"/>
    <property type="match status" value="1"/>
</dbReference>
<evidence type="ECO:0000259" key="4">
    <source>
        <dbReference type="PROSITE" id="PS50949"/>
    </source>
</evidence>
<accession>A0ABS6A085</accession>
<evidence type="ECO:0000256" key="1">
    <source>
        <dbReference type="ARBA" id="ARBA00023015"/>
    </source>
</evidence>
<protein>
    <submittedName>
        <fullName evidence="5">GntR family transcriptional regulator</fullName>
    </submittedName>
</protein>
<evidence type="ECO:0000313" key="6">
    <source>
        <dbReference type="Proteomes" id="UP000755654"/>
    </source>
</evidence>
<dbReference type="InterPro" id="IPR008920">
    <property type="entry name" value="TF_FadR/GntR_C"/>
</dbReference>
<dbReference type="InterPro" id="IPR011711">
    <property type="entry name" value="GntR_C"/>
</dbReference>
<dbReference type="InterPro" id="IPR036388">
    <property type="entry name" value="WH-like_DNA-bd_sf"/>
</dbReference>
<dbReference type="InterPro" id="IPR036390">
    <property type="entry name" value="WH_DNA-bd_sf"/>
</dbReference>
<dbReference type="PANTHER" id="PTHR43537">
    <property type="entry name" value="TRANSCRIPTIONAL REGULATOR, GNTR FAMILY"/>
    <property type="match status" value="1"/>
</dbReference>
<keyword evidence="3" id="KW-0804">Transcription</keyword>
<dbReference type="InterPro" id="IPR000524">
    <property type="entry name" value="Tscrpt_reg_HTH_GntR"/>
</dbReference>
<organism evidence="5 6">
    <name type="scientific">Acidithiobacillus sulfurivorans</name>
    <dbReference type="NCBI Taxonomy" id="1958756"/>
    <lineage>
        <taxon>Bacteria</taxon>
        <taxon>Pseudomonadati</taxon>
        <taxon>Pseudomonadota</taxon>
        <taxon>Acidithiobacillia</taxon>
        <taxon>Acidithiobacillales</taxon>
        <taxon>Acidithiobacillaceae</taxon>
        <taxon>Acidithiobacillus</taxon>
    </lineage>
</organism>
<evidence type="ECO:0000256" key="3">
    <source>
        <dbReference type="ARBA" id="ARBA00023163"/>
    </source>
</evidence>
<dbReference type="Gene3D" id="1.20.120.530">
    <property type="entry name" value="GntR ligand-binding domain-like"/>
    <property type="match status" value="1"/>
</dbReference>
<dbReference type="RefSeq" id="WP_215884470.1">
    <property type="nucleotide sequence ID" value="NZ_JAAOMP010000130.1"/>
</dbReference>
<evidence type="ECO:0000313" key="5">
    <source>
        <dbReference type="EMBL" id="MBU2760892.1"/>
    </source>
</evidence>
<proteinExistence type="predicted"/>
<dbReference type="Pfam" id="PF00392">
    <property type="entry name" value="GntR"/>
    <property type="match status" value="1"/>
</dbReference>
<keyword evidence="6" id="KW-1185">Reference proteome</keyword>